<feature type="signal peptide" evidence="6">
    <location>
        <begin position="1"/>
        <end position="25"/>
    </location>
</feature>
<proteinExistence type="inferred from homology"/>
<dbReference type="InterPro" id="IPR010720">
    <property type="entry name" value="Alpha-L-AF_C"/>
</dbReference>
<evidence type="ECO:0000256" key="1">
    <source>
        <dbReference type="ARBA" id="ARBA00001462"/>
    </source>
</evidence>
<reference evidence="8 10" key="2">
    <citation type="journal article" date="2014" name="BMC Genomics">
        <title>An improved genome release (version Mt4.0) for the model legume Medicago truncatula.</title>
        <authorList>
            <person name="Tang H."/>
            <person name="Krishnakumar V."/>
            <person name="Bidwell S."/>
            <person name="Rosen B."/>
            <person name="Chan A."/>
            <person name="Zhou S."/>
            <person name="Gentzbittel L."/>
            <person name="Childs K.L."/>
            <person name="Yandell M."/>
            <person name="Gundlach H."/>
            <person name="Mayer K.F."/>
            <person name="Schwartz D.C."/>
            <person name="Town C.D."/>
        </authorList>
    </citation>
    <scope>GENOME REANNOTATION</scope>
    <source>
        <strain evidence="8">A17</strain>
        <strain evidence="9 10">cv. Jemalong A17</strain>
    </source>
</reference>
<feature type="domain" description="Alpha-L-arabinofuranosidase C-terminal" evidence="7">
    <location>
        <begin position="445"/>
        <end position="615"/>
    </location>
</feature>
<dbReference type="PANTHER" id="PTHR31776:SF18">
    <property type="entry name" value="NON-REDUCING END ALPHA-L-ARABINOFURANOSIDASE"/>
    <property type="match status" value="1"/>
</dbReference>
<keyword evidence="10" id="KW-1185">Reference proteome</keyword>
<dbReference type="SUPFAM" id="SSF51445">
    <property type="entry name" value="(Trans)glycosidases"/>
    <property type="match status" value="1"/>
</dbReference>
<comment type="similarity">
    <text evidence="2">Belongs to the glycosyl hydrolase 51 family.</text>
</comment>
<keyword evidence="4 6" id="KW-0732">Signal</keyword>
<evidence type="ECO:0000256" key="2">
    <source>
        <dbReference type="ARBA" id="ARBA00007186"/>
    </source>
</evidence>
<organism evidence="8 10">
    <name type="scientific">Medicago truncatula</name>
    <name type="common">Barrel medic</name>
    <name type="synonym">Medicago tribuloides</name>
    <dbReference type="NCBI Taxonomy" id="3880"/>
    <lineage>
        <taxon>Eukaryota</taxon>
        <taxon>Viridiplantae</taxon>
        <taxon>Streptophyta</taxon>
        <taxon>Embryophyta</taxon>
        <taxon>Tracheophyta</taxon>
        <taxon>Spermatophyta</taxon>
        <taxon>Magnoliopsida</taxon>
        <taxon>eudicotyledons</taxon>
        <taxon>Gunneridae</taxon>
        <taxon>Pentapetalae</taxon>
        <taxon>rosids</taxon>
        <taxon>fabids</taxon>
        <taxon>Fabales</taxon>
        <taxon>Fabaceae</taxon>
        <taxon>Papilionoideae</taxon>
        <taxon>50 kb inversion clade</taxon>
        <taxon>NPAAA clade</taxon>
        <taxon>Hologalegina</taxon>
        <taxon>IRL clade</taxon>
        <taxon>Trifolieae</taxon>
        <taxon>Medicago</taxon>
    </lineage>
</organism>
<dbReference type="Gene3D" id="2.60.40.1180">
    <property type="entry name" value="Golgi alpha-mannosidase II"/>
    <property type="match status" value="1"/>
</dbReference>
<accession>A0A072VLY0</accession>
<dbReference type="EC" id="3.2.1.55" evidence="3"/>
<dbReference type="GO" id="GO:0045493">
    <property type="term" value="P:xylan catabolic process"/>
    <property type="evidence" value="ECO:0000318"/>
    <property type="project" value="GO_Central"/>
</dbReference>
<dbReference type="EMBL" id="CM001218">
    <property type="protein sequence ID" value="KEH39165.1"/>
    <property type="molecule type" value="Genomic_DNA"/>
</dbReference>
<dbReference type="Pfam" id="PF06964">
    <property type="entry name" value="Alpha-L-AF_C"/>
    <property type="match status" value="1"/>
</dbReference>
<comment type="catalytic activity">
    <reaction evidence="1">
        <text>Hydrolysis of terminal non-reducing alpha-L-arabinofuranoside residues in alpha-L-arabinosides.</text>
        <dbReference type="EC" id="3.2.1.55"/>
    </reaction>
</comment>
<dbReference type="GO" id="GO:0046556">
    <property type="term" value="F:alpha-L-arabinofuranosidase activity"/>
    <property type="evidence" value="ECO:0000318"/>
    <property type="project" value="GO_Central"/>
</dbReference>
<protein>
    <recommendedName>
        <fullName evidence="3">non-reducing end alpha-L-arabinofuranosidase</fullName>
        <ecNumber evidence="3">3.2.1.55</ecNumber>
    </recommendedName>
</protein>
<gene>
    <name evidence="8" type="ordered locus">MTR_2g090585</name>
</gene>
<evidence type="ECO:0000256" key="4">
    <source>
        <dbReference type="ARBA" id="ARBA00022729"/>
    </source>
</evidence>
<dbReference type="STRING" id="3880.A0A072VLY0"/>
<dbReference type="InterPro" id="IPR055235">
    <property type="entry name" value="ASD1_cat"/>
</dbReference>
<evidence type="ECO:0000256" key="6">
    <source>
        <dbReference type="SAM" id="SignalP"/>
    </source>
</evidence>
<evidence type="ECO:0000313" key="8">
    <source>
        <dbReference type="EMBL" id="KEH39165.1"/>
    </source>
</evidence>
<reference evidence="8 10" key="1">
    <citation type="journal article" date="2011" name="Nature">
        <title>The Medicago genome provides insight into the evolution of rhizobial symbioses.</title>
        <authorList>
            <person name="Young N.D."/>
            <person name="Debelle F."/>
            <person name="Oldroyd G.E."/>
            <person name="Geurts R."/>
            <person name="Cannon S.B."/>
            <person name="Udvardi M.K."/>
            <person name="Benedito V.A."/>
            <person name="Mayer K.F."/>
            <person name="Gouzy J."/>
            <person name="Schoof H."/>
            <person name="Van de Peer Y."/>
            <person name="Proost S."/>
            <person name="Cook D.R."/>
            <person name="Meyers B.C."/>
            <person name="Spannagl M."/>
            <person name="Cheung F."/>
            <person name="De Mita S."/>
            <person name="Krishnakumar V."/>
            <person name="Gundlach H."/>
            <person name="Zhou S."/>
            <person name="Mudge J."/>
            <person name="Bharti A.K."/>
            <person name="Murray J.D."/>
            <person name="Naoumkina M.A."/>
            <person name="Rosen B."/>
            <person name="Silverstein K.A."/>
            <person name="Tang H."/>
            <person name="Rombauts S."/>
            <person name="Zhao P.X."/>
            <person name="Zhou P."/>
            <person name="Barbe V."/>
            <person name="Bardou P."/>
            <person name="Bechner M."/>
            <person name="Bellec A."/>
            <person name="Berger A."/>
            <person name="Berges H."/>
            <person name="Bidwell S."/>
            <person name="Bisseling T."/>
            <person name="Choisne N."/>
            <person name="Couloux A."/>
            <person name="Denny R."/>
            <person name="Deshpande S."/>
            <person name="Dai X."/>
            <person name="Doyle J.J."/>
            <person name="Dudez A.M."/>
            <person name="Farmer A.D."/>
            <person name="Fouteau S."/>
            <person name="Franken C."/>
            <person name="Gibelin C."/>
            <person name="Gish J."/>
            <person name="Goldstein S."/>
            <person name="Gonzalez A.J."/>
            <person name="Green P.J."/>
            <person name="Hallab A."/>
            <person name="Hartog M."/>
            <person name="Hua A."/>
            <person name="Humphray S.J."/>
            <person name="Jeong D.H."/>
            <person name="Jing Y."/>
            <person name="Jocker A."/>
            <person name="Kenton S.M."/>
            <person name="Kim D.J."/>
            <person name="Klee K."/>
            <person name="Lai H."/>
            <person name="Lang C."/>
            <person name="Lin S."/>
            <person name="Macmil S.L."/>
            <person name="Magdelenat G."/>
            <person name="Matthews L."/>
            <person name="McCorrison J."/>
            <person name="Monaghan E.L."/>
            <person name="Mun J.H."/>
            <person name="Najar F.Z."/>
            <person name="Nicholson C."/>
            <person name="Noirot C."/>
            <person name="O'Bleness M."/>
            <person name="Paule C.R."/>
            <person name="Poulain J."/>
            <person name="Prion F."/>
            <person name="Qin B."/>
            <person name="Qu C."/>
            <person name="Retzel E.F."/>
            <person name="Riddle C."/>
            <person name="Sallet E."/>
            <person name="Samain S."/>
            <person name="Samson N."/>
            <person name="Sanders I."/>
            <person name="Saurat O."/>
            <person name="Scarpelli C."/>
            <person name="Schiex T."/>
            <person name="Segurens B."/>
            <person name="Severin A.J."/>
            <person name="Sherrier D.J."/>
            <person name="Shi R."/>
            <person name="Sims S."/>
            <person name="Singer S.R."/>
            <person name="Sinharoy S."/>
            <person name="Sterck L."/>
            <person name="Viollet A."/>
            <person name="Wang B.B."/>
            <person name="Wang K."/>
            <person name="Wang M."/>
            <person name="Wang X."/>
            <person name="Warfsmann J."/>
            <person name="Weissenbach J."/>
            <person name="White D.D."/>
            <person name="White J.D."/>
            <person name="Wiley G.B."/>
            <person name="Wincker P."/>
            <person name="Xing Y."/>
            <person name="Yang L."/>
            <person name="Yao Z."/>
            <person name="Ying F."/>
            <person name="Zhai J."/>
            <person name="Zhou L."/>
            <person name="Zuber A."/>
            <person name="Denarie J."/>
            <person name="Dixon R.A."/>
            <person name="May G.D."/>
            <person name="Schwartz D.C."/>
            <person name="Rogers J."/>
            <person name="Quetier F."/>
            <person name="Town C.D."/>
            <person name="Roe B.A."/>
        </authorList>
    </citation>
    <scope>NUCLEOTIDE SEQUENCE [LARGE SCALE GENOMIC DNA]</scope>
    <source>
        <strain evidence="8">A17</strain>
        <strain evidence="9 10">cv. Jemalong A17</strain>
    </source>
</reference>
<evidence type="ECO:0000259" key="7">
    <source>
        <dbReference type="SMART" id="SM00813"/>
    </source>
</evidence>
<evidence type="ECO:0000313" key="9">
    <source>
        <dbReference type="EnsemblPlants" id="KEH39165"/>
    </source>
</evidence>
<sequence>MYFSCSFRAFIFSLIVCLVIFECHADANGNGSQIIPKLVIDAGSTGRHIPDTLFGVFYEEINHAGAGGLWAELVKNKGFEAGFRGLNDSQRIDPWTIIGDQNKSSITVSTDMSSSFERNKVALRMDILCQGKSCPRSGVGISNPGYWGMNIEQGKMYKVVLHVKSLGPIDLKVSFVGVNGVNLGAKSIRADGLNVTKWSKMERIIKAKGTNHNSSLQITTKTKGVIRLDQVSAMPSDTYNGHGFRSDLFKMVADLKPNFLRWKETVGPREERSGHWNDVYSYWSDDGLGYFEGLQLAEDLGALPIWVFNAGISRSDEISTANIGPWVQEALDGIEFARGHANSQWGSVRASMGHPQPCNLKFVAIGNEDCGMQYYEGNYMKFYEAIKRTYPDIQIISNCNGSEHPLKHPADIYEYHVYTSSPDMFSRNTRFDKAPRSGPKALFVSEYAVWRDDAGHGSLYAAVAEAAFLIGIERNSDLVIMASYAPLLMNINMNLTKTKEANATWTWWPDAIVFNSYQNYGTPIVASAIQYKNSQDGKNYLRLKVVNYAKASQNLGISINGLSTNVQPSGSSMAVLTSSGIMDENSFAEPMKISPQRTSLANASKDMYVALHPYSVASIDLLI</sequence>
<evidence type="ECO:0000256" key="3">
    <source>
        <dbReference type="ARBA" id="ARBA00012670"/>
    </source>
</evidence>
<keyword evidence="5" id="KW-0378">Hydrolase</keyword>
<dbReference type="InterPro" id="IPR051563">
    <property type="entry name" value="Glycosyl_Hydrolase_51"/>
</dbReference>
<dbReference type="AlphaFoldDB" id="A0A072VLY0"/>
<dbReference type="InterPro" id="IPR017853">
    <property type="entry name" value="GH"/>
</dbReference>
<dbReference type="SMART" id="SM00813">
    <property type="entry name" value="Alpha-L-AF_C"/>
    <property type="match status" value="1"/>
</dbReference>
<reference evidence="9" key="3">
    <citation type="submission" date="2015-04" db="UniProtKB">
        <authorList>
            <consortium name="EnsemblPlants"/>
        </authorList>
    </citation>
    <scope>IDENTIFICATION</scope>
    <source>
        <strain evidence="9">cv. Jemalong A17</strain>
    </source>
</reference>
<dbReference type="InterPro" id="IPR013780">
    <property type="entry name" value="Glyco_hydro_b"/>
</dbReference>
<dbReference type="GO" id="GO:0046373">
    <property type="term" value="P:L-arabinose metabolic process"/>
    <property type="evidence" value="ECO:0007669"/>
    <property type="project" value="InterPro"/>
</dbReference>
<feature type="chain" id="PRO_5014500883" description="non-reducing end alpha-L-arabinofuranosidase" evidence="6">
    <location>
        <begin position="26"/>
        <end position="623"/>
    </location>
</feature>
<dbReference type="HOGENOM" id="CLU_010060_3_0_1"/>
<dbReference type="Pfam" id="PF22848">
    <property type="entry name" value="ASD1_dom"/>
    <property type="match status" value="1"/>
</dbReference>
<dbReference type="Gene3D" id="3.20.20.80">
    <property type="entry name" value="Glycosidases"/>
    <property type="match status" value="1"/>
</dbReference>
<dbReference type="PANTHER" id="PTHR31776">
    <property type="entry name" value="ALPHA-L-ARABINOFURANOSIDASE 1"/>
    <property type="match status" value="1"/>
</dbReference>
<evidence type="ECO:0000256" key="5">
    <source>
        <dbReference type="ARBA" id="ARBA00022801"/>
    </source>
</evidence>
<dbReference type="EnsemblPlants" id="KEH39165">
    <property type="protein sequence ID" value="KEH39165"/>
    <property type="gene ID" value="MTR_2g090585"/>
</dbReference>
<evidence type="ECO:0000313" key="10">
    <source>
        <dbReference type="Proteomes" id="UP000002051"/>
    </source>
</evidence>
<name>A0A072VLY0_MEDTR</name>
<dbReference type="Proteomes" id="UP000002051">
    <property type="component" value="Chromosome 2"/>
</dbReference>